<dbReference type="Pfam" id="PF04976">
    <property type="entry name" value="DmsC"/>
    <property type="match status" value="1"/>
</dbReference>
<dbReference type="Gene3D" id="1.20.1630.10">
    <property type="entry name" value="Formate dehydrogenase/DMSO reductase domain"/>
    <property type="match status" value="1"/>
</dbReference>
<feature type="transmembrane region" description="Helical" evidence="1">
    <location>
        <begin position="171"/>
        <end position="191"/>
    </location>
</feature>
<name>A0A7X4LP11_9VIBR</name>
<dbReference type="Proteomes" id="UP000462621">
    <property type="component" value="Unassembled WGS sequence"/>
</dbReference>
<feature type="transmembrane region" description="Helical" evidence="1">
    <location>
        <begin position="38"/>
        <end position="62"/>
    </location>
</feature>
<dbReference type="GO" id="GO:0009390">
    <property type="term" value="C:dimethyl sulfoxide reductase complex"/>
    <property type="evidence" value="ECO:0007669"/>
    <property type="project" value="TreeGrafter"/>
</dbReference>
<dbReference type="InterPro" id="IPR007059">
    <property type="entry name" value="DmsC"/>
</dbReference>
<dbReference type="GO" id="GO:0019645">
    <property type="term" value="P:anaerobic electron transport chain"/>
    <property type="evidence" value="ECO:0007669"/>
    <property type="project" value="InterPro"/>
</dbReference>
<proteinExistence type="predicted"/>
<keyword evidence="1" id="KW-0472">Membrane</keyword>
<keyword evidence="1" id="KW-0812">Transmembrane</keyword>
<dbReference type="PANTHER" id="PTHR38095">
    <property type="entry name" value="ANAEROBIC DIMETHYL SULFOXIDE REDUCTASE CHAIN YNFH"/>
    <property type="match status" value="1"/>
</dbReference>
<comment type="caution">
    <text evidence="2">The sequence shown here is derived from an EMBL/GenBank/DDBJ whole genome shotgun (WGS) entry which is preliminary data.</text>
</comment>
<evidence type="ECO:0000256" key="1">
    <source>
        <dbReference type="SAM" id="Phobius"/>
    </source>
</evidence>
<keyword evidence="1" id="KW-1133">Transmembrane helix</keyword>
<dbReference type="PANTHER" id="PTHR38095:SF3">
    <property type="entry name" value="ANAEROBIC DIMETHYL SULFOXIDE REDUCTASE, SUBUNIT C"/>
    <property type="match status" value="1"/>
</dbReference>
<feature type="transmembrane region" description="Helical" evidence="1">
    <location>
        <begin position="111"/>
        <end position="132"/>
    </location>
</feature>
<reference evidence="2 3" key="1">
    <citation type="submission" date="2019-10" db="EMBL/GenBank/DDBJ databases">
        <title>Vibrio sp. nov. isolated from a shrimp pond.</title>
        <authorList>
            <person name="Gomez-Gil B."/>
            <person name="Enciso-Ibarra J."/>
            <person name="Enciso-Ibarra K."/>
            <person name="Bolan-Mejia C."/>
        </authorList>
    </citation>
    <scope>NUCLEOTIDE SEQUENCE [LARGE SCALE GENOMIC DNA]</scope>
    <source>
        <strain evidence="2 3">CAIM 722</strain>
    </source>
</reference>
<sequence>MHELPLVFFTVLAQASAGLLILSVIHQVISGKNASQSTLFKMGIAALVIVGIAGCSAILHLGRPFRAMNALFGAGRSPMSNEIISCAIYGGLLFVSLAVTYLRPQLKGLQLAARLLTAVAAVVLLILIPKVYTIETIPQWHTVFTPLQMVLAAFTAGGALALIWQPTRTNFLIMVIATIGSFLMTPSYMAHLSATAPAMLQKGMGFFDAKMALYCLALVMAVVSYKKKVLPMAACSGIVFILAELAGRIAFYDLWSIGM</sequence>
<accession>A0A7X4LP11</accession>
<dbReference type="AlphaFoldDB" id="A0A7X4LP11"/>
<dbReference type="RefSeq" id="WP_161157490.1">
    <property type="nucleotide sequence ID" value="NZ_WEKT01000042.1"/>
</dbReference>
<gene>
    <name evidence="2" type="ORF">F9817_17680</name>
</gene>
<feature type="transmembrane region" description="Helical" evidence="1">
    <location>
        <begin position="203"/>
        <end position="223"/>
    </location>
</feature>
<feature type="transmembrane region" description="Helical" evidence="1">
    <location>
        <begin position="82"/>
        <end position="102"/>
    </location>
</feature>
<evidence type="ECO:0000313" key="2">
    <source>
        <dbReference type="EMBL" id="MZI95011.1"/>
    </source>
</evidence>
<feature type="transmembrane region" description="Helical" evidence="1">
    <location>
        <begin position="144"/>
        <end position="164"/>
    </location>
</feature>
<dbReference type="GO" id="GO:0009389">
    <property type="term" value="F:dimethyl sulfoxide reductase activity"/>
    <property type="evidence" value="ECO:0007669"/>
    <property type="project" value="TreeGrafter"/>
</dbReference>
<dbReference type="EMBL" id="WEKT01000042">
    <property type="protein sequence ID" value="MZI95011.1"/>
    <property type="molecule type" value="Genomic_DNA"/>
</dbReference>
<feature type="transmembrane region" description="Helical" evidence="1">
    <location>
        <begin position="6"/>
        <end position="26"/>
    </location>
</feature>
<protein>
    <recommendedName>
        <fullName evidence="4">Anaerobic dimethyl sulfoxide reductase chain C</fullName>
    </recommendedName>
</protein>
<dbReference type="GO" id="GO:0005886">
    <property type="term" value="C:plasma membrane"/>
    <property type="evidence" value="ECO:0007669"/>
    <property type="project" value="TreeGrafter"/>
</dbReference>
<evidence type="ECO:0000313" key="3">
    <source>
        <dbReference type="Proteomes" id="UP000462621"/>
    </source>
</evidence>
<keyword evidence="3" id="KW-1185">Reference proteome</keyword>
<evidence type="ECO:0008006" key="4">
    <source>
        <dbReference type="Google" id="ProtNLM"/>
    </source>
</evidence>
<organism evidence="2 3">
    <name type="scientific">Vibrio eleionomae</name>
    <dbReference type="NCBI Taxonomy" id="2653505"/>
    <lineage>
        <taxon>Bacteria</taxon>
        <taxon>Pseudomonadati</taxon>
        <taxon>Pseudomonadota</taxon>
        <taxon>Gammaproteobacteria</taxon>
        <taxon>Vibrionales</taxon>
        <taxon>Vibrionaceae</taxon>
        <taxon>Vibrio</taxon>
    </lineage>
</organism>
<feature type="transmembrane region" description="Helical" evidence="1">
    <location>
        <begin position="230"/>
        <end position="251"/>
    </location>
</feature>